<protein>
    <submittedName>
        <fullName evidence="2">Uncharacterized protein</fullName>
    </submittedName>
</protein>
<feature type="transmembrane region" description="Helical" evidence="1">
    <location>
        <begin position="12"/>
        <end position="36"/>
    </location>
</feature>
<dbReference type="KEGG" id="vag:N646_3796"/>
<dbReference type="EMBL" id="CP006719">
    <property type="protein sequence ID" value="AGV19605.1"/>
    <property type="molecule type" value="Genomic_DNA"/>
</dbReference>
<evidence type="ECO:0000313" key="3">
    <source>
        <dbReference type="Proteomes" id="UP000016714"/>
    </source>
</evidence>
<keyword evidence="1" id="KW-0812">Transmembrane</keyword>
<reference evidence="2 3" key="1">
    <citation type="journal article" date="2015" name="Genome Announc.">
        <title>Complete genome sequence of Vibrio alginolyticus ATCC 17749.</title>
        <authorList>
            <person name="Liu X.F."/>
            <person name="Cao Y."/>
            <person name="Zhang H.L."/>
            <person name="Chen Y.J."/>
            <person name="Hu C.J."/>
        </authorList>
    </citation>
    <scope>NUCLEOTIDE SEQUENCE [LARGE SCALE GENOMIC DNA]</scope>
    <source>
        <strain evidence="3">ATCC 17749 / DSM 2171 / NBRC 15630 / NCIMB 1903 / NCTC 12160 / XII-53</strain>
    </source>
</reference>
<evidence type="ECO:0000313" key="2">
    <source>
        <dbReference type="EMBL" id="AGV19605.1"/>
    </source>
</evidence>
<proteinExistence type="predicted"/>
<keyword evidence="1" id="KW-1133">Transmembrane helix</keyword>
<keyword evidence="1" id="KW-0472">Membrane</keyword>
<dbReference type="HOGENOM" id="CLU_3067428_0_0_6"/>
<gene>
    <name evidence="2" type="ORF">N646_3796</name>
</gene>
<evidence type="ECO:0000256" key="1">
    <source>
        <dbReference type="SAM" id="Phobius"/>
    </source>
</evidence>
<accession>A0A2I3CPL7</accession>
<name>A0A2I3CPL7_VIBAX</name>
<sequence>MFHPVSAQFWAFYPLLPLVVNNSAFYGSKMFGWLVVSLMESAKRAFSKAREHY</sequence>
<dbReference type="Proteomes" id="UP000016714">
    <property type="component" value="Chromosome 2"/>
</dbReference>
<dbReference type="AlphaFoldDB" id="A0A2I3CPL7"/>
<organism evidence="2 3">
    <name type="scientific">Vibrio alginolyticus (strain ATCC 17749 / DSM 2171 / NBRC 15630 / NCIMB 1903 / NCTC 12160 / XII-53)</name>
    <dbReference type="NCBI Taxonomy" id="1219076"/>
    <lineage>
        <taxon>Bacteria</taxon>
        <taxon>Pseudomonadati</taxon>
        <taxon>Pseudomonadota</taxon>
        <taxon>Gammaproteobacteria</taxon>
        <taxon>Vibrionales</taxon>
        <taxon>Vibrionaceae</taxon>
        <taxon>Vibrio</taxon>
    </lineage>
</organism>